<evidence type="ECO:0000313" key="6">
    <source>
        <dbReference type="EMBL" id="CAF4929499.1"/>
    </source>
</evidence>
<sequence length="69" mass="7881">CLDTILNKAQEPLKSKKVQHSNARNAVLFEAINLIIHMDCESTLLVRACNQLGQFLLNRETNLRYLALE</sequence>
<gene>
    <name evidence="6" type="ORF">UJA718_LOCUS46800</name>
</gene>
<evidence type="ECO:0000256" key="2">
    <source>
        <dbReference type="ARBA" id="ARBA00022448"/>
    </source>
</evidence>
<comment type="subcellular location">
    <subcellularLocation>
        <location evidence="1">Endomembrane system</location>
    </subcellularLocation>
</comment>
<dbReference type="GO" id="GO:0030117">
    <property type="term" value="C:membrane coat"/>
    <property type="evidence" value="ECO:0007669"/>
    <property type="project" value="InterPro"/>
</dbReference>
<reference evidence="6" key="1">
    <citation type="submission" date="2021-02" db="EMBL/GenBank/DDBJ databases">
        <authorList>
            <person name="Nowell W R."/>
        </authorList>
    </citation>
    <scope>NUCLEOTIDE SEQUENCE</scope>
</reference>
<dbReference type="GO" id="GO:0012505">
    <property type="term" value="C:endomembrane system"/>
    <property type="evidence" value="ECO:0007669"/>
    <property type="project" value="UniProtKB-SubCell"/>
</dbReference>
<dbReference type="InterPro" id="IPR002553">
    <property type="entry name" value="Clathrin/coatomer_adapt-like_N"/>
</dbReference>
<comment type="caution">
    <text evidence="6">The sequence shown here is derived from an EMBL/GenBank/DDBJ whole genome shotgun (WGS) entry which is preliminary data.</text>
</comment>
<evidence type="ECO:0000256" key="1">
    <source>
        <dbReference type="ARBA" id="ARBA00004308"/>
    </source>
</evidence>
<feature type="domain" description="Clathrin/coatomer adaptor adaptin-like N-terminal" evidence="5">
    <location>
        <begin position="2"/>
        <end position="69"/>
    </location>
</feature>
<proteinExistence type="predicted"/>
<dbReference type="AlphaFoldDB" id="A0A821WMY6"/>
<accession>A0A821WMY6</accession>
<evidence type="ECO:0000259" key="5">
    <source>
        <dbReference type="Pfam" id="PF01602"/>
    </source>
</evidence>
<keyword evidence="3" id="KW-0653">Protein transport</keyword>
<dbReference type="InterPro" id="IPR050840">
    <property type="entry name" value="Adaptor_Complx_Large_Subunit"/>
</dbReference>
<feature type="non-terminal residue" evidence="6">
    <location>
        <position position="1"/>
    </location>
</feature>
<protein>
    <recommendedName>
        <fullName evidence="5">Clathrin/coatomer adaptor adaptin-like N-terminal domain-containing protein</fullName>
    </recommendedName>
</protein>
<evidence type="ECO:0000313" key="7">
    <source>
        <dbReference type="Proteomes" id="UP000663873"/>
    </source>
</evidence>
<feature type="non-terminal residue" evidence="6">
    <location>
        <position position="69"/>
    </location>
</feature>
<dbReference type="GO" id="GO:0016192">
    <property type="term" value="P:vesicle-mediated transport"/>
    <property type="evidence" value="ECO:0007669"/>
    <property type="project" value="InterPro"/>
</dbReference>
<dbReference type="Gene3D" id="1.25.10.10">
    <property type="entry name" value="Leucine-rich Repeat Variant"/>
    <property type="match status" value="1"/>
</dbReference>
<keyword evidence="4" id="KW-0472">Membrane</keyword>
<keyword evidence="7" id="KW-1185">Reference proteome</keyword>
<dbReference type="Proteomes" id="UP000663873">
    <property type="component" value="Unassembled WGS sequence"/>
</dbReference>
<keyword evidence="2" id="KW-0813">Transport</keyword>
<evidence type="ECO:0000256" key="4">
    <source>
        <dbReference type="ARBA" id="ARBA00023136"/>
    </source>
</evidence>
<dbReference type="PANTHER" id="PTHR22780">
    <property type="entry name" value="ADAPTIN, ALPHA/GAMMA/EPSILON"/>
    <property type="match status" value="1"/>
</dbReference>
<dbReference type="EMBL" id="CAJOBP010085612">
    <property type="protein sequence ID" value="CAF4929499.1"/>
    <property type="molecule type" value="Genomic_DNA"/>
</dbReference>
<name>A0A821WMY6_9BILA</name>
<organism evidence="6 7">
    <name type="scientific">Rotaria socialis</name>
    <dbReference type="NCBI Taxonomy" id="392032"/>
    <lineage>
        <taxon>Eukaryota</taxon>
        <taxon>Metazoa</taxon>
        <taxon>Spiralia</taxon>
        <taxon>Gnathifera</taxon>
        <taxon>Rotifera</taxon>
        <taxon>Eurotatoria</taxon>
        <taxon>Bdelloidea</taxon>
        <taxon>Philodinida</taxon>
        <taxon>Philodinidae</taxon>
        <taxon>Rotaria</taxon>
    </lineage>
</organism>
<evidence type="ECO:0000256" key="3">
    <source>
        <dbReference type="ARBA" id="ARBA00022927"/>
    </source>
</evidence>
<dbReference type="GO" id="GO:0006886">
    <property type="term" value="P:intracellular protein transport"/>
    <property type="evidence" value="ECO:0007669"/>
    <property type="project" value="InterPro"/>
</dbReference>
<dbReference type="Pfam" id="PF01602">
    <property type="entry name" value="Adaptin_N"/>
    <property type="match status" value="1"/>
</dbReference>
<dbReference type="InterPro" id="IPR011989">
    <property type="entry name" value="ARM-like"/>
</dbReference>